<evidence type="ECO:0000313" key="2">
    <source>
        <dbReference type="EMBL" id="KAI0529381.1"/>
    </source>
</evidence>
<organism evidence="2 3">
    <name type="scientific">Dendrobium nobile</name>
    <name type="common">Orchid</name>
    <dbReference type="NCBI Taxonomy" id="94219"/>
    <lineage>
        <taxon>Eukaryota</taxon>
        <taxon>Viridiplantae</taxon>
        <taxon>Streptophyta</taxon>
        <taxon>Embryophyta</taxon>
        <taxon>Tracheophyta</taxon>
        <taxon>Spermatophyta</taxon>
        <taxon>Magnoliopsida</taxon>
        <taxon>Liliopsida</taxon>
        <taxon>Asparagales</taxon>
        <taxon>Orchidaceae</taxon>
        <taxon>Epidendroideae</taxon>
        <taxon>Malaxideae</taxon>
        <taxon>Dendrobiinae</taxon>
        <taxon>Dendrobium</taxon>
    </lineage>
</organism>
<keyword evidence="1" id="KW-0732">Signal</keyword>
<keyword evidence="3" id="KW-1185">Reference proteome</keyword>
<dbReference type="AlphaFoldDB" id="A0A8T3CBM3"/>
<evidence type="ECO:0000313" key="3">
    <source>
        <dbReference type="Proteomes" id="UP000829196"/>
    </source>
</evidence>
<dbReference type="EMBL" id="JAGYWB010000002">
    <property type="protein sequence ID" value="KAI0529381.1"/>
    <property type="molecule type" value="Genomic_DNA"/>
</dbReference>
<accession>A0A8T3CBM3</accession>
<gene>
    <name evidence="2" type="ORF">KFK09_001930</name>
</gene>
<sequence length="72" mass="8569">MGQQICIKSLRLFWVVSSLISKARSYNVRCGNEKEERKTQETQKIDSAQQKIREEWGIENDQKRRLAKRTEN</sequence>
<evidence type="ECO:0000256" key="1">
    <source>
        <dbReference type="SAM" id="SignalP"/>
    </source>
</evidence>
<reference evidence="2" key="1">
    <citation type="journal article" date="2022" name="Front. Genet.">
        <title>Chromosome-Scale Assembly of the Dendrobium nobile Genome Provides Insights Into the Molecular Mechanism of the Biosynthesis of the Medicinal Active Ingredient of Dendrobium.</title>
        <authorList>
            <person name="Xu Q."/>
            <person name="Niu S.-C."/>
            <person name="Li K.-L."/>
            <person name="Zheng P.-J."/>
            <person name="Zhang X.-J."/>
            <person name="Jia Y."/>
            <person name="Liu Y."/>
            <person name="Niu Y.-X."/>
            <person name="Yu L.-H."/>
            <person name="Chen D.-F."/>
            <person name="Zhang G.-Q."/>
        </authorList>
    </citation>
    <scope>NUCLEOTIDE SEQUENCE</scope>
    <source>
        <tissue evidence="2">Leaf</tissue>
    </source>
</reference>
<comment type="caution">
    <text evidence="2">The sequence shown here is derived from an EMBL/GenBank/DDBJ whole genome shotgun (WGS) entry which is preliminary data.</text>
</comment>
<feature type="chain" id="PRO_5035764835" evidence="1">
    <location>
        <begin position="26"/>
        <end position="72"/>
    </location>
</feature>
<protein>
    <submittedName>
        <fullName evidence="2">Uncharacterized protein</fullName>
    </submittedName>
</protein>
<proteinExistence type="predicted"/>
<dbReference type="Proteomes" id="UP000829196">
    <property type="component" value="Unassembled WGS sequence"/>
</dbReference>
<name>A0A8T3CBM3_DENNO</name>
<feature type="signal peptide" evidence="1">
    <location>
        <begin position="1"/>
        <end position="25"/>
    </location>
</feature>